<dbReference type="AlphaFoldDB" id="A0AAU9L8L6"/>
<comment type="caution">
    <text evidence="6">The sequence shown here is derived from an EMBL/GenBank/DDBJ whole genome shotgun (WGS) entry which is preliminary data.</text>
</comment>
<reference evidence="6" key="1">
    <citation type="submission" date="2021-11" db="EMBL/GenBank/DDBJ databases">
        <authorList>
            <person name="Islam A."/>
            <person name="Islam S."/>
            <person name="Flora M.S."/>
            <person name="Rahman M."/>
            <person name="Ziaur R.M."/>
            <person name="Epstein J.H."/>
            <person name="Hassan M."/>
            <person name="Klassen M."/>
            <person name="Woodard K."/>
            <person name="Webb A."/>
            <person name="Webby R.J."/>
            <person name="El Zowalaty M.E."/>
        </authorList>
    </citation>
    <scope>NUCLEOTIDE SEQUENCE</scope>
    <source>
        <strain evidence="6">Pbs3</strain>
    </source>
</reference>
<dbReference type="EMBL" id="CAKKTJ010000326">
    <property type="protein sequence ID" value="CAH0480969.1"/>
    <property type="molecule type" value="Genomic_DNA"/>
</dbReference>
<sequence>MLRALRLTSDNSLKASFNKLVISASAVRASYYSLLNASPGQLIFGQDMITDSFIMQLELPPKCVLMQSSLTMPAEQQTTRCVFYNPGDHVMLRIPKQLRAKTDAVVKGPFLVRVVHDNGTVTIDKGKRPDA</sequence>
<gene>
    <name evidence="1" type="ORF">PBS003_LOCUS7575</name>
    <name evidence="2" type="ORF">PBS003_LOCUS7576</name>
    <name evidence="3" type="ORF">PBS003_LOCUS7577</name>
    <name evidence="4" type="ORF">PBS003_LOCUS7578</name>
    <name evidence="5" type="ORF">PBS003_LOCUS7579</name>
    <name evidence="6" type="ORF">PBS003_LOCUS7580</name>
    <name evidence="7" type="ORF">PBS003_LOCUS7581</name>
</gene>
<evidence type="ECO:0000313" key="4">
    <source>
        <dbReference type="EMBL" id="CAH0480967.1"/>
    </source>
</evidence>
<evidence type="ECO:0000313" key="1">
    <source>
        <dbReference type="EMBL" id="CAH0480964.1"/>
    </source>
</evidence>
<dbReference type="EMBL" id="CAKKTJ010000326">
    <property type="protein sequence ID" value="CAH0480970.1"/>
    <property type="molecule type" value="Genomic_DNA"/>
</dbReference>
<dbReference type="EMBL" id="CAKKTJ010000326">
    <property type="protein sequence ID" value="CAH0480964.1"/>
    <property type="molecule type" value="Genomic_DNA"/>
</dbReference>
<protein>
    <submittedName>
        <fullName evidence="6">Uncharacterized protein</fullName>
    </submittedName>
</protein>
<dbReference type="EMBL" id="CAKKTJ010000326">
    <property type="protein sequence ID" value="CAH0480966.1"/>
    <property type="molecule type" value="Genomic_DNA"/>
</dbReference>
<evidence type="ECO:0000313" key="2">
    <source>
        <dbReference type="EMBL" id="CAH0480965.1"/>
    </source>
</evidence>
<proteinExistence type="predicted"/>
<evidence type="ECO:0000313" key="6">
    <source>
        <dbReference type="EMBL" id="CAH0480969.1"/>
    </source>
</evidence>
<dbReference type="EMBL" id="CAKKTJ010000326">
    <property type="protein sequence ID" value="CAH0480968.1"/>
    <property type="molecule type" value="Genomic_DNA"/>
</dbReference>
<dbReference type="Proteomes" id="UP001160483">
    <property type="component" value="Unassembled WGS sequence"/>
</dbReference>
<accession>A0AAU9L8L6</accession>
<evidence type="ECO:0000313" key="7">
    <source>
        <dbReference type="EMBL" id="CAH0480970.1"/>
    </source>
</evidence>
<organism evidence="6 8">
    <name type="scientific">Peronospora belbahrii</name>
    <dbReference type="NCBI Taxonomy" id="622444"/>
    <lineage>
        <taxon>Eukaryota</taxon>
        <taxon>Sar</taxon>
        <taxon>Stramenopiles</taxon>
        <taxon>Oomycota</taxon>
        <taxon>Peronosporomycetes</taxon>
        <taxon>Peronosporales</taxon>
        <taxon>Peronosporaceae</taxon>
        <taxon>Peronospora</taxon>
    </lineage>
</organism>
<dbReference type="EMBL" id="CAKKTJ010000326">
    <property type="protein sequence ID" value="CAH0480965.1"/>
    <property type="molecule type" value="Genomic_DNA"/>
</dbReference>
<dbReference type="EMBL" id="CAKKTJ010000326">
    <property type="protein sequence ID" value="CAH0480967.1"/>
    <property type="molecule type" value="Genomic_DNA"/>
</dbReference>
<name>A0AAU9L8L6_9STRA</name>
<evidence type="ECO:0000313" key="3">
    <source>
        <dbReference type="EMBL" id="CAH0480966.1"/>
    </source>
</evidence>
<evidence type="ECO:0000313" key="5">
    <source>
        <dbReference type="EMBL" id="CAH0480968.1"/>
    </source>
</evidence>
<evidence type="ECO:0000313" key="8">
    <source>
        <dbReference type="Proteomes" id="UP001160483"/>
    </source>
</evidence>